<proteinExistence type="predicted"/>
<dbReference type="GO" id="GO:0006915">
    <property type="term" value="P:apoptotic process"/>
    <property type="evidence" value="ECO:0007669"/>
    <property type="project" value="UniProtKB-KW"/>
</dbReference>
<evidence type="ECO:0000259" key="15">
    <source>
        <dbReference type="PROSITE" id="PS50837"/>
    </source>
</evidence>
<feature type="domain" description="NACHT" evidence="15">
    <location>
        <begin position="163"/>
        <end position="252"/>
    </location>
</feature>
<sequence>MDFIKENSITLIQRMGMTVTKQIMDDLFVWNVLNSEEISIVCCQKVEQDAARELIHVILKKGSESCNLFLRSLEKWNYALFQDLSGHSLFQQIPDEDLEDLAQDLKILYHTPSFLNFYPLGEDFDIIFNLKSIFTEPVLWRKDQHHHRVEQLTLKGLLETLQNPCIIEGESGKGKTTLLQRIAMLWASGKCRPLTKFKFVFFLRLSRAQGGLFETLCDQLLDVPDPIRRQTFMAILLKLRQRVLFLLDGYNEFKPQTCPEIEALIKENHRFKNMIIVTTTTECLRHIRQFAAQIVEVGDMTEHSAQVLIREVLVKELAEGLLLQIQCSRSLRNLMKTPLFVIITCVIQMGEDEFQAQTQTTLFRTFYDLLIQKNKHKHRGVAGADFSRSLDHCGDLALEGVFSHRFDFELEDVSSANEDFLVTTGLLCKHTAQRFKPKYKFFHNSFQEYVAGRRLSHLLMSPEPEEVAKGDAYLQKMVSISDIISLYGNLLLYTCGSSAAASRAVLRHLAGVYQHGSLLGLSTTRRPLWRQGSIQSMNSTTNQEILKTININSFAECGINLFQESASKSTLSQEFETFFHGKSLYINSENIPDHLFDFFEHMPNCVSALSFVKLDFYGGALASQDKATREEVSETYIPSRAVSLFFNWKQEFQTLEVILRDFSKLNKKDVKYLGKIFSSATSLRLYIKRCAGVTGILASVLSTCKNIYSLMLDTSPLTAEDEQHVTSVTNLTTLSVHNLQTRRPPGGLLETLHNLNTIPRLVLSTFRLDGESAFRLLTANGLTNLKQLCLFRLTQLSDIGGGMDHIIGSLSGEPRDLHEIQLVSCCLTANSVRTLAQNLHNLVKLSILDLSENYLEKDGNEAVQELISRLSLLEQLSALMLPWCPGVRVSLASLLERLEGTPQLTKLGLKNWGLTDAEIRILGTFFEKNLLKNFQQLDLAENCASSDGWLGFMGAFESLKQLVFFDFSTKGLLPDPALVRKLGHVLSKLTSLQEARLIGWQFDDEDISVIKGAFKLVTA</sequence>
<dbReference type="SUPFAM" id="SSF52540">
    <property type="entry name" value="P-loop containing nucleoside triphosphate hydrolases"/>
    <property type="match status" value="1"/>
</dbReference>
<dbReference type="GO" id="GO:0032731">
    <property type="term" value="P:positive regulation of interleukin-1 beta production"/>
    <property type="evidence" value="ECO:0007669"/>
    <property type="project" value="UniProtKB-ARBA"/>
</dbReference>
<dbReference type="GeneID" id="101571012"/>
<dbReference type="FunFam" id="3.80.10.10:FF:000409">
    <property type="entry name" value="NLR family CARD domain containing 4"/>
    <property type="match status" value="1"/>
</dbReference>
<dbReference type="Gene3D" id="1.10.533.10">
    <property type="entry name" value="Death Domain, Fas"/>
    <property type="match status" value="1"/>
</dbReference>
<dbReference type="InterPro" id="IPR027417">
    <property type="entry name" value="P-loop_NTPase"/>
</dbReference>
<dbReference type="Pfam" id="PF05729">
    <property type="entry name" value="NACHT"/>
    <property type="match status" value="1"/>
</dbReference>
<dbReference type="CDD" id="cd01671">
    <property type="entry name" value="CARD"/>
    <property type="match status" value="1"/>
</dbReference>
<evidence type="ECO:0000256" key="4">
    <source>
        <dbReference type="ARBA" id="ARBA00022553"/>
    </source>
</evidence>
<keyword evidence="10" id="KW-0067">ATP-binding</keyword>
<dbReference type="InParanoid" id="A0A6P6E439"/>
<dbReference type="SUPFAM" id="SSF52047">
    <property type="entry name" value="RNI-like"/>
    <property type="match status" value="1"/>
</dbReference>
<keyword evidence="7" id="KW-0053">Apoptosis</keyword>
<comment type="subcellular location">
    <subcellularLocation>
        <location evidence="1">Cytoplasm</location>
        <location evidence="1">Cytosol</location>
    </subcellularLocation>
</comment>
<dbReference type="SUPFAM" id="SSF47986">
    <property type="entry name" value="DEATH domain"/>
    <property type="match status" value="1"/>
</dbReference>
<name>A0A6P6E439_OCTDE</name>
<evidence type="ECO:0000256" key="5">
    <source>
        <dbReference type="ARBA" id="ARBA00022588"/>
    </source>
</evidence>
<dbReference type="InterPro" id="IPR032675">
    <property type="entry name" value="LRR_dom_sf"/>
</dbReference>
<keyword evidence="8" id="KW-0677">Repeat</keyword>
<evidence type="ECO:0000313" key="16">
    <source>
        <dbReference type="Proteomes" id="UP000515203"/>
    </source>
</evidence>
<evidence type="ECO:0000256" key="2">
    <source>
        <dbReference type="ARBA" id="ARBA00015338"/>
    </source>
</evidence>
<dbReference type="Pfam" id="PF22524">
    <property type="entry name" value="WHD_Nlrc4"/>
    <property type="match status" value="1"/>
</dbReference>
<keyword evidence="6" id="KW-0433">Leucine-rich repeat</keyword>
<dbReference type="Pfam" id="PF00619">
    <property type="entry name" value="CARD"/>
    <property type="match status" value="1"/>
</dbReference>
<dbReference type="Gene3D" id="1.10.1900.50">
    <property type="match status" value="1"/>
</dbReference>
<dbReference type="GO" id="GO:0005829">
    <property type="term" value="C:cytosol"/>
    <property type="evidence" value="ECO:0007669"/>
    <property type="project" value="UniProtKB-SubCell"/>
</dbReference>
<evidence type="ECO:0000256" key="11">
    <source>
        <dbReference type="ARBA" id="ARBA00022859"/>
    </source>
</evidence>
<evidence type="ECO:0000313" key="17">
    <source>
        <dbReference type="RefSeq" id="XP_023567026.1"/>
    </source>
</evidence>
<accession>A0A6P6E439</accession>
<dbReference type="GO" id="GO:0042742">
    <property type="term" value="P:defense response to bacterium"/>
    <property type="evidence" value="ECO:0007669"/>
    <property type="project" value="UniProtKB-ARBA"/>
</dbReference>
<keyword evidence="4" id="KW-0597">Phosphoprotein</keyword>
<protein>
    <recommendedName>
        <fullName evidence="2">NLR family CARD domain-containing protein 4</fullName>
    </recommendedName>
    <alternativeName>
        <fullName evidence="13">Ice protease-activating factor</fullName>
    </alternativeName>
</protein>
<dbReference type="Gene3D" id="3.40.50.300">
    <property type="entry name" value="P-loop containing nucleotide triphosphate hydrolases"/>
    <property type="match status" value="1"/>
</dbReference>
<gene>
    <name evidence="17" type="primary">Nlrc4</name>
</gene>
<dbReference type="GO" id="GO:0005524">
    <property type="term" value="F:ATP binding"/>
    <property type="evidence" value="ECO:0007669"/>
    <property type="project" value="UniProtKB-KW"/>
</dbReference>
<dbReference type="InterPro" id="IPR011029">
    <property type="entry name" value="DEATH-like_dom_sf"/>
</dbReference>
<dbReference type="CTD" id="58484"/>
<reference evidence="17" key="1">
    <citation type="submission" date="2025-08" db="UniProtKB">
        <authorList>
            <consortium name="RefSeq"/>
        </authorList>
    </citation>
    <scope>IDENTIFICATION</scope>
</reference>
<keyword evidence="3" id="KW-0963">Cytoplasm</keyword>
<dbReference type="PANTHER" id="PTHR47688:SF1">
    <property type="entry name" value="NLR FAMILY CARD DOMAIN-CONTAINING PROTEIN 4"/>
    <property type="match status" value="1"/>
</dbReference>
<dbReference type="GO" id="GO:0042981">
    <property type="term" value="P:regulation of apoptotic process"/>
    <property type="evidence" value="ECO:0007669"/>
    <property type="project" value="InterPro"/>
</dbReference>
<dbReference type="FunFam" id="3.40.50.300:FF:001292">
    <property type="entry name" value="NLR family CARD domain-containing protein 4"/>
    <property type="match status" value="1"/>
</dbReference>
<keyword evidence="5" id="KW-0399">Innate immunity</keyword>
<dbReference type="GO" id="GO:0045087">
    <property type="term" value="P:innate immune response"/>
    <property type="evidence" value="ECO:0007669"/>
    <property type="project" value="UniProtKB-KW"/>
</dbReference>
<keyword evidence="12" id="KW-0395">Inflammatory response</keyword>
<keyword evidence="9" id="KW-0547">Nucleotide-binding</keyword>
<dbReference type="OrthoDB" id="120976at2759"/>
<dbReference type="RefSeq" id="XP_023567026.1">
    <property type="nucleotide sequence ID" value="XM_023711258.1"/>
</dbReference>
<dbReference type="GO" id="GO:0006954">
    <property type="term" value="P:inflammatory response"/>
    <property type="evidence" value="ECO:0007669"/>
    <property type="project" value="UniProtKB-KW"/>
</dbReference>
<evidence type="ECO:0000256" key="9">
    <source>
        <dbReference type="ARBA" id="ARBA00022741"/>
    </source>
</evidence>
<keyword evidence="11" id="KW-0391">Immunity</keyword>
<evidence type="ECO:0000256" key="10">
    <source>
        <dbReference type="ARBA" id="ARBA00022840"/>
    </source>
</evidence>
<dbReference type="InterPro" id="IPR007111">
    <property type="entry name" value="NACHT_NTPase"/>
</dbReference>
<dbReference type="FunFam" id="1.10.1900.50:FF:000001">
    <property type="entry name" value="NLR family CARD domain-containing protein 4"/>
    <property type="match status" value="1"/>
</dbReference>
<evidence type="ECO:0000259" key="14">
    <source>
        <dbReference type="PROSITE" id="PS50209"/>
    </source>
</evidence>
<dbReference type="FunFam" id="1.10.533.10:FF:000068">
    <property type="entry name" value="NLR family CARD domain containing 4"/>
    <property type="match status" value="1"/>
</dbReference>
<evidence type="ECO:0000256" key="3">
    <source>
        <dbReference type="ARBA" id="ARBA00022490"/>
    </source>
</evidence>
<feature type="domain" description="CARD" evidence="14">
    <location>
        <begin position="1"/>
        <end position="88"/>
    </location>
</feature>
<dbReference type="AlphaFoldDB" id="A0A6P6E439"/>
<keyword evidence="16" id="KW-1185">Reference proteome</keyword>
<evidence type="ECO:0000256" key="13">
    <source>
        <dbReference type="ARBA" id="ARBA00030378"/>
    </source>
</evidence>
<dbReference type="Gene3D" id="3.80.10.10">
    <property type="entry name" value="Ribonuclease Inhibitor"/>
    <property type="match status" value="2"/>
</dbReference>
<organism evidence="16 17">
    <name type="scientific">Octodon degus</name>
    <name type="common">Degu</name>
    <name type="synonym">Sciurus degus</name>
    <dbReference type="NCBI Taxonomy" id="10160"/>
    <lineage>
        <taxon>Eukaryota</taxon>
        <taxon>Metazoa</taxon>
        <taxon>Chordata</taxon>
        <taxon>Craniata</taxon>
        <taxon>Vertebrata</taxon>
        <taxon>Euteleostomi</taxon>
        <taxon>Mammalia</taxon>
        <taxon>Eutheria</taxon>
        <taxon>Euarchontoglires</taxon>
        <taxon>Glires</taxon>
        <taxon>Rodentia</taxon>
        <taxon>Hystricomorpha</taxon>
        <taxon>Octodontidae</taxon>
        <taxon>Octodon</taxon>
    </lineage>
</organism>
<dbReference type="PROSITE" id="PS50209">
    <property type="entry name" value="CARD"/>
    <property type="match status" value="1"/>
</dbReference>
<dbReference type="GO" id="GO:0016045">
    <property type="term" value="P:detection of bacterium"/>
    <property type="evidence" value="ECO:0007669"/>
    <property type="project" value="TreeGrafter"/>
</dbReference>
<dbReference type="InterPro" id="IPR053882">
    <property type="entry name" value="Nlrc4-like_WHD"/>
</dbReference>
<dbReference type="Pfam" id="PF17889">
    <property type="entry name" value="NLRC4_HD"/>
    <property type="match status" value="1"/>
</dbReference>
<dbReference type="InterPro" id="IPR001315">
    <property type="entry name" value="CARD"/>
</dbReference>
<dbReference type="InterPro" id="IPR040535">
    <property type="entry name" value="NLRC4_HD"/>
</dbReference>
<dbReference type="FunCoup" id="A0A6P6E439">
    <property type="interactions" value="194"/>
</dbReference>
<dbReference type="PROSITE" id="PS50837">
    <property type="entry name" value="NACHT"/>
    <property type="match status" value="1"/>
</dbReference>
<evidence type="ECO:0000256" key="12">
    <source>
        <dbReference type="ARBA" id="ARBA00023198"/>
    </source>
</evidence>
<evidence type="ECO:0000256" key="6">
    <source>
        <dbReference type="ARBA" id="ARBA00022614"/>
    </source>
</evidence>
<dbReference type="PANTHER" id="PTHR47688">
    <property type="entry name" value="NLR FAMILY CARD DOMAIN-CONTAINING PROTEIN 4"/>
    <property type="match status" value="1"/>
</dbReference>
<evidence type="ECO:0000256" key="7">
    <source>
        <dbReference type="ARBA" id="ARBA00022703"/>
    </source>
</evidence>
<dbReference type="Proteomes" id="UP000515203">
    <property type="component" value="Unplaced"/>
</dbReference>
<dbReference type="GO" id="GO:0042802">
    <property type="term" value="F:identical protein binding"/>
    <property type="evidence" value="ECO:0007669"/>
    <property type="project" value="UniProtKB-ARBA"/>
</dbReference>
<evidence type="ECO:0000256" key="8">
    <source>
        <dbReference type="ARBA" id="ARBA00022737"/>
    </source>
</evidence>
<evidence type="ECO:0000256" key="1">
    <source>
        <dbReference type="ARBA" id="ARBA00004514"/>
    </source>
</evidence>
<dbReference type="InterPro" id="IPR042220">
    <property type="entry name" value="NLRC4"/>
</dbReference>